<comment type="caution">
    <text evidence="1">The sequence shown here is derived from an EMBL/GenBank/DDBJ whole genome shotgun (WGS) entry which is preliminary data.</text>
</comment>
<accession>A0AAU9N1Q1</accession>
<name>A0AAU9N1Q1_9ASTR</name>
<proteinExistence type="predicted"/>
<gene>
    <name evidence="1" type="ORF">LVIROSA_LOCUS18375</name>
</gene>
<sequence length="92" mass="10792">MKVLNEQNSFRKPLSEEKKAKWSTWPSTLAASTHRSIQMAKLKTQLKVDAFRETQPKEILIPPPFIISINEGTPMEKMMIFLPRNWSYQFPK</sequence>
<dbReference type="AlphaFoldDB" id="A0AAU9N1Q1"/>
<evidence type="ECO:0000313" key="1">
    <source>
        <dbReference type="EMBL" id="CAH1431666.1"/>
    </source>
</evidence>
<organism evidence="1 2">
    <name type="scientific">Lactuca virosa</name>
    <dbReference type="NCBI Taxonomy" id="75947"/>
    <lineage>
        <taxon>Eukaryota</taxon>
        <taxon>Viridiplantae</taxon>
        <taxon>Streptophyta</taxon>
        <taxon>Embryophyta</taxon>
        <taxon>Tracheophyta</taxon>
        <taxon>Spermatophyta</taxon>
        <taxon>Magnoliopsida</taxon>
        <taxon>eudicotyledons</taxon>
        <taxon>Gunneridae</taxon>
        <taxon>Pentapetalae</taxon>
        <taxon>asterids</taxon>
        <taxon>campanulids</taxon>
        <taxon>Asterales</taxon>
        <taxon>Asteraceae</taxon>
        <taxon>Cichorioideae</taxon>
        <taxon>Cichorieae</taxon>
        <taxon>Lactucinae</taxon>
        <taxon>Lactuca</taxon>
    </lineage>
</organism>
<protein>
    <submittedName>
        <fullName evidence="1">Uncharacterized protein</fullName>
    </submittedName>
</protein>
<keyword evidence="2" id="KW-1185">Reference proteome</keyword>
<dbReference type="Proteomes" id="UP001157418">
    <property type="component" value="Unassembled WGS sequence"/>
</dbReference>
<evidence type="ECO:0000313" key="2">
    <source>
        <dbReference type="Proteomes" id="UP001157418"/>
    </source>
</evidence>
<dbReference type="EMBL" id="CAKMRJ010003334">
    <property type="protein sequence ID" value="CAH1431666.1"/>
    <property type="molecule type" value="Genomic_DNA"/>
</dbReference>
<reference evidence="1 2" key="1">
    <citation type="submission" date="2022-01" db="EMBL/GenBank/DDBJ databases">
        <authorList>
            <person name="Xiong W."/>
            <person name="Schranz E."/>
        </authorList>
    </citation>
    <scope>NUCLEOTIDE SEQUENCE [LARGE SCALE GENOMIC DNA]</scope>
</reference>